<dbReference type="AlphaFoldDB" id="A0A0G0PRZ6"/>
<reference evidence="1 2" key="1">
    <citation type="journal article" date="2015" name="Nature">
        <title>rRNA introns, odd ribosomes, and small enigmatic genomes across a large radiation of phyla.</title>
        <authorList>
            <person name="Brown C.T."/>
            <person name="Hug L.A."/>
            <person name="Thomas B.C."/>
            <person name="Sharon I."/>
            <person name="Castelle C.J."/>
            <person name="Singh A."/>
            <person name="Wilkins M.J."/>
            <person name="Williams K.H."/>
            <person name="Banfield J.F."/>
        </authorList>
    </citation>
    <scope>NUCLEOTIDE SEQUENCE [LARGE SCALE GENOMIC DNA]</scope>
</reference>
<gene>
    <name evidence="1" type="ORF">UT61_C0003G0001</name>
</gene>
<comment type="caution">
    <text evidence="1">The sequence shown here is derived from an EMBL/GenBank/DDBJ whole genome shotgun (WGS) entry which is preliminary data.</text>
</comment>
<sequence>MTDERLKNSPGVILGVDQEASEERRLSLEQIMHQAALDNIIIPNDGADLPRVIVVAGPCRTATGALATALKRLDKVRASHIQPHKTARRNAYSLALTGQEINYAKIVLEIPAGDHVEVVKETVGPKSQAEFFNPLTPLLEKGYPPEKIVFIPTFREPDDTYDSTVAMWDPSYITPEGFNAGYRVTASVITYALETGIKVVPYVHELLRDYEPERVVQNIISAAGLTYDPKALNWNGDGYESTTTYEIPPERFISGSISQGRGGRGGLVWKPHQRVMTNDQIAEIQPHIGESYDIYQRIYSVAEALLALK</sequence>
<evidence type="ECO:0000313" key="2">
    <source>
        <dbReference type="Proteomes" id="UP000034793"/>
    </source>
</evidence>
<evidence type="ECO:0000313" key="1">
    <source>
        <dbReference type="EMBL" id="KKR30673.1"/>
    </source>
</evidence>
<dbReference type="Proteomes" id="UP000034793">
    <property type="component" value="Unassembled WGS sequence"/>
</dbReference>
<dbReference type="EMBL" id="LBXL01000003">
    <property type="protein sequence ID" value="KKR30673.1"/>
    <property type="molecule type" value="Genomic_DNA"/>
</dbReference>
<accession>A0A0G0PRZ6</accession>
<name>A0A0G0PRZ6_9BACT</name>
<protein>
    <submittedName>
        <fullName evidence="1">Uncharacterized protein</fullName>
    </submittedName>
</protein>
<proteinExistence type="predicted"/>
<organism evidence="1 2">
    <name type="scientific">Candidatus Woesebacteria bacterium GW2011_GWA1_39_8</name>
    <dbReference type="NCBI Taxonomy" id="1618552"/>
    <lineage>
        <taxon>Bacteria</taxon>
        <taxon>Candidatus Woeseibacteriota</taxon>
    </lineage>
</organism>